<accession>A0AAV7FDJ4</accession>
<feature type="repeat" description="PPR" evidence="2">
    <location>
        <begin position="75"/>
        <end position="109"/>
    </location>
</feature>
<dbReference type="GO" id="GO:0003723">
    <property type="term" value="F:RNA binding"/>
    <property type="evidence" value="ECO:0007669"/>
    <property type="project" value="InterPro"/>
</dbReference>
<evidence type="ECO:0000313" key="4">
    <source>
        <dbReference type="EMBL" id="KAG9457817.1"/>
    </source>
</evidence>
<reference evidence="4 5" key="1">
    <citation type="submission" date="2021-07" db="EMBL/GenBank/DDBJ databases">
        <title>The Aristolochia fimbriata genome: insights into angiosperm evolution, floral development and chemical biosynthesis.</title>
        <authorList>
            <person name="Jiao Y."/>
        </authorList>
    </citation>
    <scope>NUCLEOTIDE SEQUENCE [LARGE SCALE GENOMIC DNA]</scope>
    <source>
        <strain evidence="4">IBCAS-2021</strain>
        <tissue evidence="4">Leaf</tissue>
    </source>
</reference>
<dbReference type="GO" id="GO:0008270">
    <property type="term" value="F:zinc ion binding"/>
    <property type="evidence" value="ECO:0007669"/>
    <property type="project" value="InterPro"/>
</dbReference>
<keyword evidence="5" id="KW-1185">Reference proteome</keyword>
<evidence type="ECO:0000259" key="3">
    <source>
        <dbReference type="Pfam" id="PF14432"/>
    </source>
</evidence>
<dbReference type="PROSITE" id="PS51375">
    <property type="entry name" value="PPR"/>
    <property type="match status" value="3"/>
</dbReference>
<dbReference type="FunFam" id="1.25.40.10:FF:000366">
    <property type="entry name" value="Pentatricopeptide (PPR) repeat-containing protein"/>
    <property type="match status" value="1"/>
</dbReference>
<evidence type="ECO:0000256" key="2">
    <source>
        <dbReference type="PROSITE-ProRule" id="PRU00708"/>
    </source>
</evidence>
<organism evidence="4 5">
    <name type="scientific">Aristolochia fimbriata</name>
    <name type="common">White veined hardy Dutchman's pipe vine</name>
    <dbReference type="NCBI Taxonomy" id="158543"/>
    <lineage>
        <taxon>Eukaryota</taxon>
        <taxon>Viridiplantae</taxon>
        <taxon>Streptophyta</taxon>
        <taxon>Embryophyta</taxon>
        <taxon>Tracheophyta</taxon>
        <taxon>Spermatophyta</taxon>
        <taxon>Magnoliopsida</taxon>
        <taxon>Magnoliidae</taxon>
        <taxon>Piperales</taxon>
        <taxon>Aristolochiaceae</taxon>
        <taxon>Aristolochia</taxon>
    </lineage>
</organism>
<evidence type="ECO:0000256" key="1">
    <source>
        <dbReference type="ARBA" id="ARBA00022737"/>
    </source>
</evidence>
<dbReference type="EMBL" id="JAINDJ010000002">
    <property type="protein sequence ID" value="KAG9457817.1"/>
    <property type="molecule type" value="Genomic_DNA"/>
</dbReference>
<keyword evidence="1" id="KW-0677">Repeat</keyword>
<dbReference type="InterPro" id="IPR032867">
    <property type="entry name" value="DYW_dom"/>
</dbReference>
<dbReference type="PANTHER" id="PTHR47926:SF436">
    <property type="entry name" value="PENTATRICOPEPTIDE REPEAT-CONTAINING PROTEIN ELI1, CHLOROPLASTIC-LIKE ISOFORM X2"/>
    <property type="match status" value="1"/>
</dbReference>
<dbReference type="InterPro" id="IPR002885">
    <property type="entry name" value="PPR_rpt"/>
</dbReference>
<dbReference type="Pfam" id="PF01535">
    <property type="entry name" value="PPR"/>
    <property type="match status" value="4"/>
</dbReference>
<name>A0AAV7FDJ4_ARIFI</name>
<dbReference type="Proteomes" id="UP000825729">
    <property type="component" value="Unassembled WGS sequence"/>
</dbReference>
<dbReference type="InterPro" id="IPR011990">
    <property type="entry name" value="TPR-like_helical_dom_sf"/>
</dbReference>
<dbReference type="NCBIfam" id="TIGR00756">
    <property type="entry name" value="PPR"/>
    <property type="match status" value="4"/>
</dbReference>
<dbReference type="Pfam" id="PF20431">
    <property type="entry name" value="E_motif"/>
    <property type="match status" value="1"/>
</dbReference>
<gene>
    <name evidence="4" type="ORF">H6P81_002325</name>
</gene>
<evidence type="ECO:0000313" key="5">
    <source>
        <dbReference type="Proteomes" id="UP000825729"/>
    </source>
</evidence>
<feature type="repeat" description="PPR" evidence="2">
    <location>
        <begin position="134"/>
        <end position="168"/>
    </location>
</feature>
<dbReference type="FunFam" id="1.25.40.10:FF:000031">
    <property type="entry name" value="Pentatricopeptide repeat-containing protein mitochondrial"/>
    <property type="match status" value="1"/>
</dbReference>
<dbReference type="Pfam" id="PF13041">
    <property type="entry name" value="PPR_2"/>
    <property type="match status" value="2"/>
</dbReference>
<protein>
    <recommendedName>
        <fullName evidence="3">DYW domain-containing protein</fullName>
    </recommendedName>
</protein>
<proteinExistence type="predicted"/>
<dbReference type="GO" id="GO:0009451">
    <property type="term" value="P:RNA modification"/>
    <property type="evidence" value="ECO:0007669"/>
    <property type="project" value="InterPro"/>
</dbReference>
<sequence length="542" mass="59709">MIGSDSAPNSFTFPFVIKACSHLGALLEGKQIHSFILKSGTVRDVFSVNGLIHMYAACGEIDPARLMFDTCDVRDVVSWNSMLSGYANCGLLGAARSLFDEMPERGIVSWNAMINGYTKCDMSLRLFEEMPARNTVSWSAIITAYAQGDQPNKAISLFEDMQRAGVKPNWATIVSVLSACAHLGALEQGKRVHMYVDKSKMKVDSIIGTALIDMYSKCGCVENAFKIFNSLTAKDVFSWTAMIGGLALNGHGDKALALFGQMEIGGVKPNAITFMGVLCACSHRGLVHMGKHYFDSMRSGYGIEPQIEHYGCLIDSFGRAGLLEEALSLVQTMPMKPNAILWGTLLGACWIHKDADIAEIVVQHLVELTPTDGGVYVLLANIYATVGRWGDAKKVRTLMASKGISKTPGKCLIEVDGVVNEFHVGDKTHPRTEEIYLMLDEIASRLKVAGYVPNTAPVLFDIEEEEKEHAVSYHSEKLAIAFGLISTKPGTTIRMVKNLRVCRDCHSAAKLISRVFDREIVLRDRNVFHYFREGVCSCKDYW</sequence>
<dbReference type="InterPro" id="IPR046960">
    <property type="entry name" value="PPR_At4g14850-like_plant"/>
</dbReference>
<dbReference type="InterPro" id="IPR046848">
    <property type="entry name" value="E_motif"/>
</dbReference>
<dbReference type="PANTHER" id="PTHR47926">
    <property type="entry name" value="PENTATRICOPEPTIDE REPEAT-CONTAINING PROTEIN"/>
    <property type="match status" value="1"/>
</dbReference>
<comment type="caution">
    <text evidence="4">The sequence shown here is derived from an EMBL/GenBank/DDBJ whole genome shotgun (WGS) entry which is preliminary data.</text>
</comment>
<feature type="domain" description="DYW" evidence="3">
    <location>
        <begin position="450"/>
        <end position="542"/>
    </location>
</feature>
<dbReference type="AlphaFoldDB" id="A0AAV7FDJ4"/>
<dbReference type="Pfam" id="PF14432">
    <property type="entry name" value="DYW_deaminase"/>
    <property type="match status" value="1"/>
</dbReference>
<feature type="repeat" description="PPR" evidence="2">
    <location>
        <begin position="235"/>
        <end position="269"/>
    </location>
</feature>
<dbReference type="Gene3D" id="1.25.40.10">
    <property type="entry name" value="Tetratricopeptide repeat domain"/>
    <property type="match status" value="3"/>
</dbReference>